<feature type="transmembrane region" description="Helical" evidence="1">
    <location>
        <begin position="96"/>
        <end position="118"/>
    </location>
</feature>
<feature type="transmembrane region" description="Helical" evidence="1">
    <location>
        <begin position="64"/>
        <end position="84"/>
    </location>
</feature>
<sequence>MDWAVFFLAWAAMWVWVVRHRGAWNLIVANALGAASGMMVGLVFSELYIGLLGSARPPRPEGMWTVFEFLTIAAALAGAWMWVARRSGIEHPIARQLLAGLCGVVAGVTVLMFFAQIVHPGHLM</sequence>
<evidence type="ECO:0000313" key="3">
    <source>
        <dbReference type="Proteomes" id="UP000325375"/>
    </source>
</evidence>
<proteinExistence type="predicted"/>
<evidence type="ECO:0000256" key="1">
    <source>
        <dbReference type="SAM" id="Phobius"/>
    </source>
</evidence>
<keyword evidence="1" id="KW-1133">Transmembrane helix</keyword>
<dbReference type="Proteomes" id="UP000325375">
    <property type="component" value="Unassembled WGS sequence"/>
</dbReference>
<protein>
    <submittedName>
        <fullName evidence="2">Uncharacterized protein</fullName>
    </submittedName>
</protein>
<keyword evidence="1" id="KW-0812">Transmembrane</keyword>
<dbReference type="EMBL" id="CABVHX010000020">
    <property type="protein sequence ID" value="VVO18582.1"/>
    <property type="molecule type" value="Genomic_DNA"/>
</dbReference>
<accession>A0A5E7E3H2</accession>
<gene>
    <name evidence="2" type="ORF">PS718_04024</name>
</gene>
<dbReference type="AlphaFoldDB" id="A0A5E7E3H2"/>
<reference evidence="2 3" key="1">
    <citation type="submission" date="2019-09" db="EMBL/GenBank/DDBJ databases">
        <authorList>
            <person name="Chandra G."/>
            <person name="Truman W A."/>
        </authorList>
    </citation>
    <scope>NUCLEOTIDE SEQUENCE [LARGE SCALE GENOMIC DNA]</scope>
    <source>
        <strain evidence="2">PS718</strain>
    </source>
</reference>
<evidence type="ECO:0000313" key="2">
    <source>
        <dbReference type="EMBL" id="VVO18582.1"/>
    </source>
</evidence>
<organism evidence="2 3">
    <name type="scientific">Pseudomonas fluorescens</name>
    <dbReference type="NCBI Taxonomy" id="294"/>
    <lineage>
        <taxon>Bacteria</taxon>
        <taxon>Pseudomonadati</taxon>
        <taxon>Pseudomonadota</taxon>
        <taxon>Gammaproteobacteria</taxon>
        <taxon>Pseudomonadales</taxon>
        <taxon>Pseudomonadaceae</taxon>
        <taxon>Pseudomonas</taxon>
    </lineage>
</organism>
<keyword evidence="1" id="KW-0472">Membrane</keyword>
<feature type="transmembrane region" description="Helical" evidence="1">
    <location>
        <begin position="23"/>
        <end position="44"/>
    </location>
</feature>
<name>A0A5E7E3H2_PSEFL</name>